<protein>
    <submittedName>
        <fullName evidence="1">DUF2141 domain-containing protein</fullName>
    </submittedName>
</protein>
<reference evidence="1 2" key="1">
    <citation type="submission" date="2023-02" db="EMBL/GenBank/DDBJ databases">
        <title>Genome sequence of Sphingomonas naphthae.</title>
        <authorList>
            <person name="Kim S."/>
            <person name="Heo J."/>
            <person name="Kwon S.-W."/>
        </authorList>
    </citation>
    <scope>NUCLEOTIDE SEQUENCE [LARGE SCALE GENOMIC DNA]</scope>
    <source>
        <strain evidence="1 2">KACC 18716</strain>
    </source>
</reference>
<dbReference type="EMBL" id="CP117411">
    <property type="protein sequence ID" value="WCT72212.1"/>
    <property type="molecule type" value="Genomic_DNA"/>
</dbReference>
<evidence type="ECO:0000313" key="2">
    <source>
        <dbReference type="Proteomes" id="UP001220395"/>
    </source>
</evidence>
<gene>
    <name evidence="1" type="ORF">PQ455_11215</name>
</gene>
<proteinExistence type="predicted"/>
<dbReference type="RefSeq" id="WP_273686166.1">
    <property type="nucleotide sequence ID" value="NZ_CP117411.1"/>
</dbReference>
<organism evidence="1 2">
    <name type="scientific">Sphingomonas naphthae</name>
    <dbReference type="NCBI Taxonomy" id="1813468"/>
    <lineage>
        <taxon>Bacteria</taxon>
        <taxon>Pseudomonadati</taxon>
        <taxon>Pseudomonadota</taxon>
        <taxon>Alphaproteobacteria</taxon>
        <taxon>Sphingomonadales</taxon>
        <taxon>Sphingomonadaceae</taxon>
        <taxon>Sphingomonas</taxon>
    </lineage>
</organism>
<keyword evidence="2" id="KW-1185">Reference proteome</keyword>
<dbReference type="InterPro" id="IPR018673">
    <property type="entry name" value="DUF2141"/>
</dbReference>
<accession>A0ABY7TG57</accession>
<sequence>MSVALLPLALMASLPSTPMLGIAEGRCRGEAQETALLIDVRGLKDRQGHLKAELYPPNDEDFLADDNILLAAGKTFRRAEMAVPQRGPVSLCLRLPGPGVYALSLLHDRDANRKFGLSIDGIGFANNPRLGLSKPSARQVAFTAGPGTTRISVTMNYRRGLFSFGPIEAVR</sequence>
<dbReference type="Proteomes" id="UP001220395">
    <property type="component" value="Chromosome"/>
</dbReference>
<dbReference type="Pfam" id="PF09912">
    <property type="entry name" value="DUF2141"/>
    <property type="match status" value="1"/>
</dbReference>
<evidence type="ECO:0000313" key="1">
    <source>
        <dbReference type="EMBL" id="WCT72212.1"/>
    </source>
</evidence>
<name>A0ABY7TG57_9SPHN</name>